<protein>
    <submittedName>
        <fullName evidence="3">Uncharacterized protein</fullName>
    </submittedName>
</protein>
<keyword evidence="2" id="KW-1133">Transmembrane helix</keyword>
<dbReference type="Proteomes" id="UP001345963">
    <property type="component" value="Unassembled WGS sequence"/>
</dbReference>
<evidence type="ECO:0000256" key="1">
    <source>
        <dbReference type="ARBA" id="ARBA00009024"/>
    </source>
</evidence>
<feature type="transmembrane region" description="Helical" evidence="2">
    <location>
        <begin position="58"/>
        <end position="80"/>
    </location>
</feature>
<organism evidence="3 4">
    <name type="scientific">Ataeniobius toweri</name>
    <dbReference type="NCBI Taxonomy" id="208326"/>
    <lineage>
        <taxon>Eukaryota</taxon>
        <taxon>Metazoa</taxon>
        <taxon>Chordata</taxon>
        <taxon>Craniata</taxon>
        <taxon>Vertebrata</taxon>
        <taxon>Euteleostomi</taxon>
        <taxon>Actinopterygii</taxon>
        <taxon>Neopterygii</taxon>
        <taxon>Teleostei</taxon>
        <taxon>Neoteleostei</taxon>
        <taxon>Acanthomorphata</taxon>
        <taxon>Ovalentaria</taxon>
        <taxon>Atherinomorphae</taxon>
        <taxon>Cyprinodontiformes</taxon>
        <taxon>Goodeidae</taxon>
        <taxon>Ataeniobius</taxon>
    </lineage>
</organism>
<accession>A0ABU7C4J6</accession>
<sequence>MSANIQETQPRPFVMTTASKHWSSGICDCFHDLSHCCFAFWCFPCFTCKMSKDAGECLCLPLLNAFGLIPPMTTALRVSIRHRYNIVVQTSLWFFTGTICMCILLRALHLVSDIQRDQDKTKSGGVCQHGFLIRTNSSIPHQQPKTRTSQPSLEIPPNCHGCCIRRIFNDICNQRTSLSS</sequence>
<comment type="caution">
    <text evidence="3">The sequence shown here is derived from an EMBL/GenBank/DDBJ whole genome shotgun (WGS) entry which is preliminary data.</text>
</comment>
<keyword evidence="2" id="KW-0812">Transmembrane</keyword>
<dbReference type="InterPro" id="IPR006461">
    <property type="entry name" value="PLAC_motif_containing"/>
</dbReference>
<comment type="similarity">
    <text evidence="1">Belongs to the cornifelin family.</text>
</comment>
<keyword evidence="2" id="KW-0472">Membrane</keyword>
<proteinExistence type="inferred from homology"/>
<evidence type="ECO:0000256" key="2">
    <source>
        <dbReference type="SAM" id="Phobius"/>
    </source>
</evidence>
<feature type="transmembrane region" description="Helical" evidence="2">
    <location>
        <begin position="92"/>
        <end position="112"/>
    </location>
</feature>
<reference evidence="3 4" key="1">
    <citation type="submission" date="2021-07" db="EMBL/GenBank/DDBJ databases">
        <authorList>
            <person name="Palmer J.M."/>
        </authorList>
    </citation>
    <scope>NUCLEOTIDE SEQUENCE [LARGE SCALE GENOMIC DNA]</scope>
    <source>
        <strain evidence="3 4">AT_MEX2019</strain>
        <tissue evidence="3">Muscle</tissue>
    </source>
</reference>
<keyword evidence="4" id="KW-1185">Reference proteome</keyword>
<evidence type="ECO:0000313" key="3">
    <source>
        <dbReference type="EMBL" id="MED6257852.1"/>
    </source>
</evidence>
<evidence type="ECO:0000313" key="4">
    <source>
        <dbReference type="Proteomes" id="UP001345963"/>
    </source>
</evidence>
<gene>
    <name evidence="3" type="ORF">ATANTOWER_032546</name>
</gene>
<name>A0ABU7C4J6_9TELE</name>
<dbReference type="EMBL" id="JAHUTI010079638">
    <property type="protein sequence ID" value="MED6257852.1"/>
    <property type="molecule type" value="Genomic_DNA"/>
</dbReference>
<dbReference type="NCBIfam" id="TIGR01571">
    <property type="entry name" value="A_thal_Cys_rich"/>
    <property type="match status" value="1"/>
</dbReference>